<dbReference type="AlphaFoldDB" id="A0A1B0FGT3"/>
<dbReference type="Pfam" id="PF09138">
    <property type="entry name" value="Urm1"/>
    <property type="match status" value="1"/>
</dbReference>
<dbReference type="InterPro" id="IPR016155">
    <property type="entry name" value="Mopterin_synth/thiamin_S_b"/>
</dbReference>
<evidence type="ECO:0000256" key="7">
    <source>
        <dbReference type="RuleBase" id="RU361182"/>
    </source>
</evidence>
<keyword evidence="4 6" id="KW-0819">tRNA processing</keyword>
<feature type="cross-link" description="Glycyl lysine isopeptide (Gly-Lys) (interchain with K-? in acceptor proteins)" evidence="6">
    <location>
        <position position="85"/>
    </location>
</feature>
<keyword evidence="3 6" id="KW-1017">Isopeptide bond</keyword>
<dbReference type="EnsemblMetazoa" id="GMOY003001-RA">
    <property type="protein sequence ID" value="GMOY003001-PA"/>
    <property type="gene ID" value="GMOY003001"/>
</dbReference>
<comment type="subcellular location">
    <subcellularLocation>
        <location evidence="6 7">Cytoplasm</location>
    </subcellularLocation>
</comment>
<accession>A0A1B0FGT3</accession>
<sequence length="85" mass="9792">MSLNIILEFNSGAELLFGNTKKERLLEWMSENILTERLDLFMRGETVRPGILILINDVDWELLGELDYELQPQDNVLFISTLHGG</sequence>
<dbReference type="STRING" id="37546.A0A1B0FGT3"/>
<dbReference type="VEuPathDB" id="VectorBase:GMOY003001"/>
<name>A0A1B0FGT3_GLOMM</name>
<evidence type="ECO:0000313" key="9">
    <source>
        <dbReference type="Proteomes" id="UP000092444"/>
    </source>
</evidence>
<comment type="function">
    <text evidence="6">Acts as a sulfur carrier required for 2-thiolation of mcm(5)S(2)U at tRNA wobble positions of cytosolic tRNA(Lys), tRNA(Glu) and tRNA(Gln). Serves as sulfur donor in tRNA 2-thiolation reaction by being thiocarboxylated (-COSH) at its C-terminus by the MOCS3/UBA4 homolog. The sulfur is then transferred to tRNA to form 2-thiolation of mcm(5)S(2)U. Also acts as a ubiquitin-like protein (UBL) that is covalently conjugated via an isopeptide bond to lysine residues of target proteins. The thiocarboxylated form serves as substrate for conjugation and oxidative stress specifically induces the formation of UBL-protein conjugates.</text>
</comment>
<comment type="PTM">
    <text evidence="6">C-terminal thiocarboxylation occurs in 2 steps, it is first acyl-adenylated (-COAMP) via the hesA/moeB/thiF part of the MOCS3/UBA4 homolog, then thiocarboxylated (-COSH) via the rhodanese domain of the MOCS3/UBA4 homolog.</text>
</comment>
<keyword evidence="2 6" id="KW-0963">Cytoplasm</keyword>
<dbReference type="EMBL" id="CCAG010023165">
    <property type="status" value="NOT_ANNOTATED_CDS"/>
    <property type="molecule type" value="Genomic_DNA"/>
</dbReference>
<evidence type="ECO:0000313" key="8">
    <source>
        <dbReference type="EnsemblMetazoa" id="GMOY003001-PA"/>
    </source>
</evidence>
<dbReference type="GO" id="GO:0002098">
    <property type="term" value="P:tRNA wobble uridine modification"/>
    <property type="evidence" value="ECO:0007669"/>
    <property type="project" value="UniProtKB-UniRule"/>
</dbReference>
<dbReference type="InterPro" id="IPR012675">
    <property type="entry name" value="Beta-grasp_dom_sf"/>
</dbReference>
<dbReference type="PIRSF" id="PIRSF037379">
    <property type="entry name" value="Ubiquitin-related_modifier_1"/>
    <property type="match status" value="1"/>
</dbReference>
<comment type="pathway">
    <text evidence="6 7">tRNA modification; 5-methoxycarbonylmethyl-2-thiouridine-tRNA biosynthesis.</text>
</comment>
<dbReference type="GO" id="GO:0034227">
    <property type="term" value="P:tRNA thio-modification"/>
    <property type="evidence" value="ECO:0007669"/>
    <property type="project" value="UniProtKB-UniRule"/>
</dbReference>
<keyword evidence="9" id="KW-1185">Reference proteome</keyword>
<evidence type="ECO:0000256" key="5">
    <source>
        <dbReference type="ARBA" id="ARBA00022786"/>
    </source>
</evidence>
<dbReference type="InterPro" id="IPR015221">
    <property type="entry name" value="Urm1"/>
</dbReference>
<dbReference type="PANTHER" id="PTHR14986">
    <property type="entry name" value="RURM1 PROTEIN"/>
    <property type="match status" value="1"/>
</dbReference>
<dbReference type="GO" id="GO:0005829">
    <property type="term" value="C:cytosol"/>
    <property type="evidence" value="ECO:0007669"/>
    <property type="project" value="UniProtKB-UniRule"/>
</dbReference>
<dbReference type="GO" id="GO:0032447">
    <property type="term" value="P:protein urmylation"/>
    <property type="evidence" value="ECO:0007669"/>
    <property type="project" value="UniProtKB-UniRule"/>
</dbReference>
<evidence type="ECO:0000256" key="6">
    <source>
        <dbReference type="HAMAP-Rule" id="MF_03048"/>
    </source>
</evidence>
<comment type="subunit">
    <text evidence="1">Interacts with cer.</text>
</comment>
<evidence type="ECO:0000256" key="3">
    <source>
        <dbReference type="ARBA" id="ARBA00022499"/>
    </source>
</evidence>
<dbReference type="HAMAP" id="MF_03048">
    <property type="entry name" value="Urm1"/>
    <property type="match status" value="1"/>
</dbReference>
<proteinExistence type="inferred from homology"/>
<dbReference type="UniPathway" id="UPA00988"/>
<evidence type="ECO:0000256" key="2">
    <source>
        <dbReference type="ARBA" id="ARBA00022490"/>
    </source>
</evidence>
<protein>
    <recommendedName>
        <fullName evidence="6">Ubiquitin-related modifier 1 homolog</fullName>
    </recommendedName>
</protein>
<reference evidence="8" key="1">
    <citation type="submission" date="2020-05" db="UniProtKB">
        <authorList>
            <consortium name="EnsemblMetazoa"/>
        </authorList>
    </citation>
    <scope>IDENTIFICATION</scope>
    <source>
        <strain evidence="8">Yale</strain>
    </source>
</reference>
<organism evidence="8 9">
    <name type="scientific">Glossina morsitans morsitans</name>
    <name type="common">Savannah tsetse fly</name>
    <dbReference type="NCBI Taxonomy" id="37546"/>
    <lineage>
        <taxon>Eukaryota</taxon>
        <taxon>Metazoa</taxon>
        <taxon>Ecdysozoa</taxon>
        <taxon>Arthropoda</taxon>
        <taxon>Hexapoda</taxon>
        <taxon>Insecta</taxon>
        <taxon>Pterygota</taxon>
        <taxon>Neoptera</taxon>
        <taxon>Endopterygota</taxon>
        <taxon>Diptera</taxon>
        <taxon>Brachycera</taxon>
        <taxon>Muscomorpha</taxon>
        <taxon>Hippoboscoidea</taxon>
        <taxon>Glossinidae</taxon>
        <taxon>Glossina</taxon>
    </lineage>
</organism>
<dbReference type="Proteomes" id="UP000092444">
    <property type="component" value="Unassembled WGS sequence"/>
</dbReference>
<evidence type="ECO:0000256" key="4">
    <source>
        <dbReference type="ARBA" id="ARBA00022694"/>
    </source>
</evidence>
<dbReference type="PhylomeDB" id="A0A1B0FGT3"/>
<feature type="modified residue" description="1-thioglycine" evidence="6">
    <location>
        <position position="85"/>
    </location>
</feature>
<comment type="similarity">
    <text evidence="6 7">Belongs to the URM1 family.</text>
</comment>
<keyword evidence="5 6" id="KW-0833">Ubl conjugation pathway</keyword>
<dbReference type="Gene3D" id="3.10.20.30">
    <property type="match status" value="1"/>
</dbReference>
<evidence type="ECO:0000256" key="1">
    <source>
        <dbReference type="ARBA" id="ARBA00011151"/>
    </source>
</evidence>
<dbReference type="CDD" id="cd01764">
    <property type="entry name" value="Ubl_Urm1"/>
    <property type="match status" value="1"/>
</dbReference>
<dbReference type="SUPFAM" id="SSF54285">
    <property type="entry name" value="MoaD/ThiS"/>
    <property type="match status" value="1"/>
</dbReference>